<evidence type="ECO:0000256" key="2">
    <source>
        <dbReference type="ARBA" id="ARBA00005179"/>
    </source>
</evidence>
<keyword evidence="5" id="KW-0479">Metal-binding</keyword>
<keyword evidence="8" id="KW-0503">Monooxygenase</keyword>
<feature type="region of interest" description="Disordered" evidence="9">
    <location>
        <begin position="199"/>
        <end position="221"/>
    </location>
</feature>
<protein>
    <recommendedName>
        <fullName evidence="13">Cytochrome P450</fullName>
    </recommendedName>
</protein>
<gene>
    <name evidence="11" type="ORF">H1R20_g1362</name>
</gene>
<keyword evidence="10" id="KW-0812">Transmembrane</keyword>
<evidence type="ECO:0000256" key="6">
    <source>
        <dbReference type="ARBA" id="ARBA00023002"/>
    </source>
</evidence>
<dbReference type="OrthoDB" id="2789670at2759"/>
<evidence type="ECO:0000256" key="9">
    <source>
        <dbReference type="SAM" id="MobiDB-lite"/>
    </source>
</evidence>
<dbReference type="PANTHER" id="PTHR46300">
    <property type="entry name" value="P450, PUTATIVE (EUROFUNG)-RELATED-RELATED"/>
    <property type="match status" value="1"/>
</dbReference>
<dbReference type="EMBL" id="JANBPK010000370">
    <property type="protein sequence ID" value="KAJ2935732.1"/>
    <property type="molecule type" value="Genomic_DNA"/>
</dbReference>
<evidence type="ECO:0000256" key="1">
    <source>
        <dbReference type="ARBA" id="ARBA00001971"/>
    </source>
</evidence>
<dbReference type="InterPro" id="IPR036396">
    <property type="entry name" value="Cyt_P450_sf"/>
</dbReference>
<reference evidence="11" key="1">
    <citation type="submission" date="2022-06" db="EMBL/GenBank/DDBJ databases">
        <title>Genome Sequence of Candolleomyces eurysporus.</title>
        <authorList>
            <person name="Buettner E."/>
        </authorList>
    </citation>
    <scope>NUCLEOTIDE SEQUENCE</scope>
    <source>
        <strain evidence="11">VTCC 930004</strain>
    </source>
</reference>
<dbReference type="GO" id="GO:0004497">
    <property type="term" value="F:monooxygenase activity"/>
    <property type="evidence" value="ECO:0007669"/>
    <property type="project" value="UniProtKB-KW"/>
</dbReference>
<feature type="non-terminal residue" evidence="11">
    <location>
        <position position="1"/>
    </location>
</feature>
<sequence>MSRRLVRVPFEDAKDKLAKGQRSVHPSVAAALIDRLPGEGESNRAEMETVARNVCAMAYLAGAGTTVASALGLILVLANHLEVQMKAQAEIDSVIGSDRLPLISDRQSLPYVHAIVKEVSRWHTVAPLSTPRVNAKDDEYDGYFIPKGTLVFPNSWAILHDPRVFDKPFDFIPERYLTDDGKINMSESVSDADMAAFGHGRRDVQHIPPEGRERESSASEI</sequence>
<keyword evidence="7" id="KW-0408">Iron</keyword>
<evidence type="ECO:0000256" key="8">
    <source>
        <dbReference type="ARBA" id="ARBA00023033"/>
    </source>
</evidence>
<evidence type="ECO:0000256" key="3">
    <source>
        <dbReference type="ARBA" id="ARBA00010617"/>
    </source>
</evidence>
<dbReference type="InterPro" id="IPR002401">
    <property type="entry name" value="Cyt_P450_E_grp-I"/>
</dbReference>
<feature type="transmembrane region" description="Helical" evidence="10">
    <location>
        <begin position="56"/>
        <end position="78"/>
    </location>
</feature>
<dbReference type="GO" id="GO:0005506">
    <property type="term" value="F:iron ion binding"/>
    <property type="evidence" value="ECO:0007669"/>
    <property type="project" value="InterPro"/>
</dbReference>
<dbReference type="InterPro" id="IPR050364">
    <property type="entry name" value="Cytochrome_P450_fung"/>
</dbReference>
<dbReference type="PANTHER" id="PTHR46300:SF7">
    <property type="entry name" value="P450, PUTATIVE (EUROFUNG)-RELATED"/>
    <property type="match status" value="1"/>
</dbReference>
<evidence type="ECO:0000256" key="7">
    <source>
        <dbReference type="ARBA" id="ARBA00023004"/>
    </source>
</evidence>
<keyword evidence="10" id="KW-1133">Transmembrane helix</keyword>
<dbReference type="SUPFAM" id="SSF48264">
    <property type="entry name" value="Cytochrome P450"/>
    <property type="match status" value="1"/>
</dbReference>
<dbReference type="InterPro" id="IPR001128">
    <property type="entry name" value="Cyt_P450"/>
</dbReference>
<evidence type="ECO:0000313" key="12">
    <source>
        <dbReference type="Proteomes" id="UP001140091"/>
    </source>
</evidence>
<keyword evidence="4" id="KW-0349">Heme</keyword>
<evidence type="ECO:0008006" key="13">
    <source>
        <dbReference type="Google" id="ProtNLM"/>
    </source>
</evidence>
<name>A0A9W8JJK2_9AGAR</name>
<proteinExistence type="inferred from homology"/>
<dbReference type="AlphaFoldDB" id="A0A9W8JJK2"/>
<evidence type="ECO:0000256" key="5">
    <source>
        <dbReference type="ARBA" id="ARBA00022723"/>
    </source>
</evidence>
<keyword evidence="12" id="KW-1185">Reference proteome</keyword>
<comment type="similarity">
    <text evidence="3">Belongs to the cytochrome P450 family.</text>
</comment>
<dbReference type="GO" id="GO:0016705">
    <property type="term" value="F:oxidoreductase activity, acting on paired donors, with incorporation or reduction of molecular oxygen"/>
    <property type="evidence" value="ECO:0007669"/>
    <property type="project" value="InterPro"/>
</dbReference>
<dbReference type="Proteomes" id="UP001140091">
    <property type="component" value="Unassembled WGS sequence"/>
</dbReference>
<evidence type="ECO:0000256" key="10">
    <source>
        <dbReference type="SAM" id="Phobius"/>
    </source>
</evidence>
<comment type="cofactor">
    <cofactor evidence="1">
        <name>heme</name>
        <dbReference type="ChEBI" id="CHEBI:30413"/>
    </cofactor>
</comment>
<feature type="compositionally biased region" description="Basic and acidic residues" evidence="9">
    <location>
        <begin position="200"/>
        <end position="221"/>
    </location>
</feature>
<keyword evidence="10" id="KW-0472">Membrane</keyword>
<dbReference type="Gene3D" id="1.10.630.10">
    <property type="entry name" value="Cytochrome P450"/>
    <property type="match status" value="1"/>
</dbReference>
<evidence type="ECO:0000256" key="4">
    <source>
        <dbReference type="ARBA" id="ARBA00022617"/>
    </source>
</evidence>
<keyword evidence="6" id="KW-0560">Oxidoreductase</keyword>
<comment type="pathway">
    <text evidence="2">Secondary metabolite biosynthesis.</text>
</comment>
<evidence type="ECO:0000313" key="11">
    <source>
        <dbReference type="EMBL" id="KAJ2935732.1"/>
    </source>
</evidence>
<comment type="caution">
    <text evidence="11">The sequence shown here is derived from an EMBL/GenBank/DDBJ whole genome shotgun (WGS) entry which is preliminary data.</text>
</comment>
<organism evidence="11 12">
    <name type="scientific">Candolleomyces eurysporus</name>
    <dbReference type="NCBI Taxonomy" id="2828524"/>
    <lineage>
        <taxon>Eukaryota</taxon>
        <taxon>Fungi</taxon>
        <taxon>Dikarya</taxon>
        <taxon>Basidiomycota</taxon>
        <taxon>Agaricomycotina</taxon>
        <taxon>Agaricomycetes</taxon>
        <taxon>Agaricomycetidae</taxon>
        <taxon>Agaricales</taxon>
        <taxon>Agaricineae</taxon>
        <taxon>Psathyrellaceae</taxon>
        <taxon>Candolleomyces</taxon>
    </lineage>
</organism>
<dbReference type="PRINTS" id="PR00463">
    <property type="entry name" value="EP450I"/>
</dbReference>
<dbReference type="GO" id="GO:0020037">
    <property type="term" value="F:heme binding"/>
    <property type="evidence" value="ECO:0007669"/>
    <property type="project" value="InterPro"/>
</dbReference>
<accession>A0A9W8JJK2</accession>
<dbReference type="Pfam" id="PF00067">
    <property type="entry name" value="p450"/>
    <property type="match status" value="1"/>
</dbReference>